<dbReference type="Proteomes" id="UP001329151">
    <property type="component" value="Chromosome"/>
</dbReference>
<feature type="compositionally biased region" description="Low complexity" evidence="1">
    <location>
        <begin position="1"/>
        <end position="16"/>
    </location>
</feature>
<dbReference type="RefSeq" id="WP_130557622.1">
    <property type="nucleotide sequence ID" value="NZ_AP028947.1"/>
</dbReference>
<dbReference type="KEGG" id="lto:RGQ30_27800"/>
<keyword evidence="3" id="KW-1185">Reference proteome</keyword>
<evidence type="ECO:0000313" key="3">
    <source>
        <dbReference type="Proteomes" id="UP001329151"/>
    </source>
</evidence>
<feature type="region of interest" description="Disordered" evidence="1">
    <location>
        <begin position="1"/>
        <end position="76"/>
    </location>
</feature>
<reference evidence="2 3" key="1">
    <citation type="submission" date="2023-10" db="EMBL/GenBank/DDBJ databases">
        <title>Complete Genome Sequence of Limnobacter thiooxidans CS-K2T, Isolated from freshwater lake sediments in Bavaria, Germany.</title>
        <authorList>
            <person name="Naruki M."/>
            <person name="Watanabe A."/>
            <person name="Warashina T."/>
            <person name="Morita T."/>
            <person name="Arakawa K."/>
        </authorList>
    </citation>
    <scope>NUCLEOTIDE SEQUENCE [LARGE SCALE GENOMIC DNA]</scope>
    <source>
        <strain evidence="2 3">CS-K2</strain>
    </source>
</reference>
<evidence type="ECO:0000313" key="2">
    <source>
        <dbReference type="EMBL" id="BET27279.1"/>
    </source>
</evidence>
<organism evidence="2 3">
    <name type="scientific">Limnobacter thiooxidans</name>
    <dbReference type="NCBI Taxonomy" id="131080"/>
    <lineage>
        <taxon>Bacteria</taxon>
        <taxon>Pseudomonadati</taxon>
        <taxon>Pseudomonadota</taxon>
        <taxon>Betaproteobacteria</taxon>
        <taxon>Burkholderiales</taxon>
        <taxon>Burkholderiaceae</taxon>
        <taxon>Limnobacter</taxon>
    </lineage>
</organism>
<protein>
    <submittedName>
        <fullName evidence="2">Uncharacterized protein</fullName>
    </submittedName>
</protein>
<sequence>MGCGAIGSVPSVQPPVQGGGGCGGGGSGGGCGGVPSGSIPGYDTPTIDPQDQSDRDAAQRAQFADMSANQAINSGF</sequence>
<feature type="compositionally biased region" description="Gly residues" evidence="1">
    <location>
        <begin position="17"/>
        <end position="35"/>
    </location>
</feature>
<gene>
    <name evidence="2" type="ORF">RGQ30_27800</name>
</gene>
<accession>A0AA86J4T0</accession>
<evidence type="ECO:0000256" key="1">
    <source>
        <dbReference type="SAM" id="MobiDB-lite"/>
    </source>
</evidence>
<proteinExistence type="predicted"/>
<dbReference type="EMBL" id="AP028947">
    <property type="protein sequence ID" value="BET27279.1"/>
    <property type="molecule type" value="Genomic_DNA"/>
</dbReference>
<dbReference type="AlphaFoldDB" id="A0AA86J4T0"/>
<name>A0AA86J4T0_9BURK</name>
<feature type="compositionally biased region" description="Polar residues" evidence="1">
    <location>
        <begin position="67"/>
        <end position="76"/>
    </location>
</feature>